<comment type="caution">
    <text evidence="1">The sequence shown here is derived from an EMBL/GenBank/DDBJ whole genome shotgun (WGS) entry which is preliminary data.</text>
</comment>
<evidence type="ECO:0000313" key="2">
    <source>
        <dbReference type="Proteomes" id="UP000814128"/>
    </source>
</evidence>
<evidence type="ECO:0000313" key="1">
    <source>
        <dbReference type="EMBL" id="KAI0028200.1"/>
    </source>
</evidence>
<sequence length="282" mass="30459">MAVNPNQSTDKASFKRTLAVSKHIIAVAGAGLSAASGIPTFQGAGNLWRSYKVRSLGTPKAFARNPSRGWQFYHSRRETASLAEPNVAHIALAEFSLPSVREAIAPGSTFTLITQNIDGLSRIALDAQPPLLEMHGRLFEVLCTSKACKYAELDYTSPLAPALAGTEFMEKELKIKRSELPRCKRCGALVRPGVVWWGETPRFLDEIEELVLKADLCLVVGTSSTVYPAAGYAATVQEHGGKVAVFNLNRSEGDEEADFLFLGPCEETLPDALGLEIPNALA</sequence>
<name>A0ACB8Q956_9AGAM</name>
<organism evidence="1 2">
    <name type="scientific">Vararia minispora EC-137</name>
    <dbReference type="NCBI Taxonomy" id="1314806"/>
    <lineage>
        <taxon>Eukaryota</taxon>
        <taxon>Fungi</taxon>
        <taxon>Dikarya</taxon>
        <taxon>Basidiomycota</taxon>
        <taxon>Agaricomycotina</taxon>
        <taxon>Agaricomycetes</taxon>
        <taxon>Russulales</taxon>
        <taxon>Lachnocladiaceae</taxon>
        <taxon>Vararia</taxon>
    </lineage>
</organism>
<reference evidence="1" key="2">
    <citation type="journal article" date="2022" name="New Phytol.">
        <title>Evolutionary transition to the ectomycorrhizal habit in the genomes of a hyperdiverse lineage of mushroom-forming fungi.</title>
        <authorList>
            <person name="Looney B."/>
            <person name="Miyauchi S."/>
            <person name="Morin E."/>
            <person name="Drula E."/>
            <person name="Courty P.E."/>
            <person name="Kohler A."/>
            <person name="Kuo A."/>
            <person name="LaButti K."/>
            <person name="Pangilinan J."/>
            <person name="Lipzen A."/>
            <person name="Riley R."/>
            <person name="Andreopoulos W."/>
            <person name="He G."/>
            <person name="Johnson J."/>
            <person name="Nolan M."/>
            <person name="Tritt A."/>
            <person name="Barry K.W."/>
            <person name="Grigoriev I.V."/>
            <person name="Nagy L.G."/>
            <person name="Hibbett D."/>
            <person name="Henrissat B."/>
            <person name="Matheny P.B."/>
            <person name="Labbe J."/>
            <person name="Martin F.M."/>
        </authorList>
    </citation>
    <scope>NUCLEOTIDE SEQUENCE</scope>
    <source>
        <strain evidence="1">EC-137</strain>
    </source>
</reference>
<keyword evidence="2" id="KW-1185">Reference proteome</keyword>
<protein>
    <submittedName>
        <fullName evidence="1">DHS-like NAD/FAD-binding domain-containing protein</fullName>
    </submittedName>
</protein>
<dbReference type="Proteomes" id="UP000814128">
    <property type="component" value="Unassembled WGS sequence"/>
</dbReference>
<reference evidence="1" key="1">
    <citation type="submission" date="2021-02" db="EMBL/GenBank/DDBJ databases">
        <authorList>
            <consortium name="DOE Joint Genome Institute"/>
            <person name="Ahrendt S."/>
            <person name="Looney B.P."/>
            <person name="Miyauchi S."/>
            <person name="Morin E."/>
            <person name="Drula E."/>
            <person name="Courty P.E."/>
            <person name="Chicoki N."/>
            <person name="Fauchery L."/>
            <person name="Kohler A."/>
            <person name="Kuo A."/>
            <person name="Labutti K."/>
            <person name="Pangilinan J."/>
            <person name="Lipzen A."/>
            <person name="Riley R."/>
            <person name="Andreopoulos W."/>
            <person name="He G."/>
            <person name="Johnson J."/>
            <person name="Barry K.W."/>
            <person name="Grigoriev I.V."/>
            <person name="Nagy L."/>
            <person name="Hibbett D."/>
            <person name="Henrissat B."/>
            <person name="Matheny P.B."/>
            <person name="Labbe J."/>
            <person name="Martin F."/>
        </authorList>
    </citation>
    <scope>NUCLEOTIDE SEQUENCE</scope>
    <source>
        <strain evidence="1">EC-137</strain>
    </source>
</reference>
<accession>A0ACB8Q956</accession>
<gene>
    <name evidence="1" type="ORF">K488DRAFT_59205</name>
</gene>
<proteinExistence type="predicted"/>
<dbReference type="EMBL" id="MU273779">
    <property type="protein sequence ID" value="KAI0028200.1"/>
    <property type="molecule type" value="Genomic_DNA"/>
</dbReference>